<dbReference type="PROSITE" id="PS00211">
    <property type="entry name" value="ABC_TRANSPORTER_1"/>
    <property type="match status" value="1"/>
</dbReference>
<keyword evidence="3" id="KW-0547">Nucleotide-binding</keyword>
<keyword evidence="1" id="KW-0813">Transport</keyword>
<keyword evidence="6" id="KW-0472">Membrane</keyword>
<dbReference type="Proteomes" id="UP000295578">
    <property type="component" value="Unassembled WGS sequence"/>
</dbReference>
<evidence type="ECO:0000256" key="1">
    <source>
        <dbReference type="ARBA" id="ARBA00022448"/>
    </source>
</evidence>
<dbReference type="CDD" id="cd03301">
    <property type="entry name" value="ABC_MalK_N"/>
    <property type="match status" value="1"/>
</dbReference>
<name>A0A4V2YW54_9ACTN</name>
<dbReference type="AlphaFoldDB" id="A0A4V2YW54"/>
<dbReference type="SUPFAM" id="SSF52540">
    <property type="entry name" value="P-loop containing nucleoside triphosphate hydrolases"/>
    <property type="match status" value="1"/>
</dbReference>
<dbReference type="PANTHER" id="PTHR43875:SF15">
    <property type="entry name" value="TREHALOSE IMPORT ATP-BINDING PROTEIN SUGC"/>
    <property type="match status" value="1"/>
</dbReference>
<dbReference type="InterPro" id="IPR012340">
    <property type="entry name" value="NA-bd_OB-fold"/>
</dbReference>
<evidence type="ECO:0000256" key="5">
    <source>
        <dbReference type="ARBA" id="ARBA00022967"/>
    </source>
</evidence>
<dbReference type="OrthoDB" id="7838608at2"/>
<comment type="caution">
    <text evidence="8">The sequence shown here is derived from an EMBL/GenBank/DDBJ whole genome shotgun (WGS) entry which is preliminary data.</text>
</comment>
<dbReference type="GO" id="GO:0140359">
    <property type="term" value="F:ABC-type transporter activity"/>
    <property type="evidence" value="ECO:0007669"/>
    <property type="project" value="InterPro"/>
</dbReference>
<dbReference type="PANTHER" id="PTHR43875">
    <property type="entry name" value="MALTODEXTRIN IMPORT ATP-BINDING PROTEIN MSMX"/>
    <property type="match status" value="1"/>
</dbReference>
<proteinExistence type="predicted"/>
<dbReference type="SMART" id="SM00382">
    <property type="entry name" value="AAA"/>
    <property type="match status" value="1"/>
</dbReference>
<gene>
    <name evidence="8" type="ORF">E1293_13685</name>
</gene>
<evidence type="ECO:0000256" key="4">
    <source>
        <dbReference type="ARBA" id="ARBA00022840"/>
    </source>
</evidence>
<keyword evidence="2" id="KW-1003">Cell membrane</keyword>
<evidence type="ECO:0000313" key="8">
    <source>
        <dbReference type="EMBL" id="TDD84067.1"/>
    </source>
</evidence>
<dbReference type="RefSeq" id="WP_132197625.1">
    <property type="nucleotide sequence ID" value="NZ_SMKY01000048.1"/>
</dbReference>
<dbReference type="PROSITE" id="PS50893">
    <property type="entry name" value="ABC_TRANSPORTER_2"/>
    <property type="match status" value="1"/>
</dbReference>
<dbReference type="FunFam" id="3.40.50.300:FF:000042">
    <property type="entry name" value="Maltose/maltodextrin ABC transporter, ATP-binding protein"/>
    <property type="match status" value="1"/>
</dbReference>
<feature type="domain" description="ABC transporter" evidence="7">
    <location>
        <begin position="4"/>
        <end position="245"/>
    </location>
</feature>
<reference evidence="8 9" key="1">
    <citation type="submission" date="2019-03" db="EMBL/GenBank/DDBJ databases">
        <title>Draft genome sequences of novel Actinobacteria.</title>
        <authorList>
            <person name="Sahin N."/>
            <person name="Ay H."/>
            <person name="Saygin H."/>
        </authorList>
    </citation>
    <scope>NUCLEOTIDE SEQUENCE [LARGE SCALE GENOMIC DNA]</scope>
    <source>
        <strain evidence="8 9">DSM 45941</strain>
    </source>
</reference>
<accession>A0A4V2YW54</accession>
<dbReference type="GO" id="GO:0055052">
    <property type="term" value="C:ATP-binding cassette (ABC) transporter complex, substrate-binding subunit-containing"/>
    <property type="evidence" value="ECO:0007669"/>
    <property type="project" value="TreeGrafter"/>
</dbReference>
<dbReference type="InterPro" id="IPR047641">
    <property type="entry name" value="ABC_transpr_MalK/UgpC-like"/>
</dbReference>
<dbReference type="GO" id="GO:0008643">
    <property type="term" value="P:carbohydrate transport"/>
    <property type="evidence" value="ECO:0007669"/>
    <property type="project" value="InterPro"/>
</dbReference>
<dbReference type="InterPro" id="IPR015855">
    <property type="entry name" value="ABC_transpr_MalK-like"/>
</dbReference>
<dbReference type="Gene3D" id="2.40.50.140">
    <property type="entry name" value="Nucleic acid-binding proteins"/>
    <property type="match status" value="1"/>
</dbReference>
<dbReference type="InterPro" id="IPR003439">
    <property type="entry name" value="ABC_transporter-like_ATP-bd"/>
</dbReference>
<sequence>MNTVEVKGLVKTFDGHVRARRGRSDQVRALDGVDLAAEPGEYLVLLGPSGCGKTTLLRTIAGLEQPTEGEVLIGGNVVNGLPPRVRQIAMVFQSYALYPHKTVRDNIVFPLRAEGMAREEREKKATWAAELLEIEPLLRRKPRQLSGGERQRVALARALVRDPAVFLLDEPLSNLDAKMRATARDELKRFQERVGTTTIYVTHDQAEAMGLGDRIAVLEHGRVRQVGTPQEVYDDPSDTFVATFIGSPPMNLVKRDGVLVGFRPEHLLPVENVVTEPRLTMPFQVERMEYLSGDRHVYGTITGIGAQTRVIARLPATVATPLEAGETHAFAVPSERLRFFDAESGNRTAPVPIADAAIGDAPPGDAP</sequence>
<evidence type="ECO:0000259" key="7">
    <source>
        <dbReference type="PROSITE" id="PS50893"/>
    </source>
</evidence>
<evidence type="ECO:0000256" key="3">
    <source>
        <dbReference type="ARBA" id="ARBA00022741"/>
    </source>
</evidence>
<dbReference type="InterPro" id="IPR003593">
    <property type="entry name" value="AAA+_ATPase"/>
</dbReference>
<keyword evidence="5" id="KW-1278">Translocase</keyword>
<evidence type="ECO:0000313" key="9">
    <source>
        <dbReference type="Proteomes" id="UP000295578"/>
    </source>
</evidence>
<keyword evidence="4 8" id="KW-0067">ATP-binding</keyword>
<dbReference type="GO" id="GO:0016887">
    <property type="term" value="F:ATP hydrolysis activity"/>
    <property type="evidence" value="ECO:0007669"/>
    <property type="project" value="InterPro"/>
</dbReference>
<dbReference type="InterPro" id="IPR008995">
    <property type="entry name" value="Mo/tungstate-bd_C_term_dom"/>
</dbReference>
<keyword evidence="9" id="KW-1185">Reference proteome</keyword>
<organism evidence="8 9">
    <name type="scientific">Actinomadura darangshiensis</name>
    <dbReference type="NCBI Taxonomy" id="705336"/>
    <lineage>
        <taxon>Bacteria</taxon>
        <taxon>Bacillati</taxon>
        <taxon>Actinomycetota</taxon>
        <taxon>Actinomycetes</taxon>
        <taxon>Streptosporangiales</taxon>
        <taxon>Thermomonosporaceae</taxon>
        <taxon>Actinomadura</taxon>
    </lineage>
</organism>
<dbReference type="InterPro" id="IPR017871">
    <property type="entry name" value="ABC_transporter-like_CS"/>
</dbReference>
<evidence type="ECO:0000256" key="2">
    <source>
        <dbReference type="ARBA" id="ARBA00022475"/>
    </source>
</evidence>
<dbReference type="Gene3D" id="3.40.50.300">
    <property type="entry name" value="P-loop containing nucleotide triphosphate hydrolases"/>
    <property type="match status" value="1"/>
</dbReference>
<dbReference type="Pfam" id="PF00005">
    <property type="entry name" value="ABC_tran"/>
    <property type="match status" value="1"/>
</dbReference>
<dbReference type="SUPFAM" id="SSF50331">
    <property type="entry name" value="MOP-like"/>
    <property type="match status" value="1"/>
</dbReference>
<protein>
    <submittedName>
        <fullName evidence="8">ABC transporter ATP-binding protein</fullName>
    </submittedName>
</protein>
<evidence type="ECO:0000256" key="6">
    <source>
        <dbReference type="ARBA" id="ARBA00023136"/>
    </source>
</evidence>
<dbReference type="Gene3D" id="2.40.50.100">
    <property type="match status" value="2"/>
</dbReference>
<dbReference type="InterPro" id="IPR027417">
    <property type="entry name" value="P-loop_NTPase"/>
</dbReference>
<dbReference type="GO" id="GO:0005524">
    <property type="term" value="F:ATP binding"/>
    <property type="evidence" value="ECO:0007669"/>
    <property type="project" value="UniProtKB-KW"/>
</dbReference>
<dbReference type="EMBL" id="SMKY01000048">
    <property type="protein sequence ID" value="TDD84067.1"/>
    <property type="molecule type" value="Genomic_DNA"/>
</dbReference>